<dbReference type="Gene3D" id="1.20.1540.10">
    <property type="entry name" value="Rhomboid-like"/>
    <property type="match status" value="1"/>
</dbReference>
<dbReference type="InterPro" id="IPR035952">
    <property type="entry name" value="Rhomboid-like_sf"/>
</dbReference>
<dbReference type="InterPro" id="IPR022764">
    <property type="entry name" value="Peptidase_S54_rhomboid_dom"/>
</dbReference>
<evidence type="ECO:0000259" key="8">
    <source>
        <dbReference type="Pfam" id="PF01694"/>
    </source>
</evidence>
<dbReference type="EMBL" id="JBHULC010000038">
    <property type="protein sequence ID" value="MFD2523420.1"/>
    <property type="molecule type" value="Genomic_DNA"/>
</dbReference>
<name>A0ABW5JEZ9_9BACT</name>
<evidence type="ECO:0000256" key="3">
    <source>
        <dbReference type="ARBA" id="ARBA00022692"/>
    </source>
</evidence>
<dbReference type="PANTHER" id="PTHR43731:SF14">
    <property type="entry name" value="PRESENILIN-ASSOCIATED RHOMBOID-LIKE PROTEIN, MITOCHONDRIAL"/>
    <property type="match status" value="1"/>
</dbReference>
<feature type="transmembrane region" description="Helical" evidence="7">
    <location>
        <begin position="79"/>
        <end position="100"/>
    </location>
</feature>
<dbReference type="Pfam" id="PF01694">
    <property type="entry name" value="Rhomboid"/>
    <property type="match status" value="1"/>
</dbReference>
<feature type="transmembrane region" description="Helical" evidence="7">
    <location>
        <begin position="41"/>
        <end position="67"/>
    </location>
</feature>
<evidence type="ECO:0000256" key="5">
    <source>
        <dbReference type="ARBA" id="ARBA00022989"/>
    </source>
</evidence>
<dbReference type="SUPFAM" id="SSF144091">
    <property type="entry name" value="Rhomboid-like"/>
    <property type="match status" value="1"/>
</dbReference>
<evidence type="ECO:0000256" key="6">
    <source>
        <dbReference type="ARBA" id="ARBA00023136"/>
    </source>
</evidence>
<dbReference type="GO" id="GO:0006508">
    <property type="term" value="P:proteolysis"/>
    <property type="evidence" value="ECO:0007669"/>
    <property type="project" value="UniProtKB-KW"/>
</dbReference>
<keyword evidence="3 7" id="KW-0812">Transmembrane</keyword>
<dbReference type="Proteomes" id="UP001597510">
    <property type="component" value="Unassembled WGS sequence"/>
</dbReference>
<dbReference type="InterPro" id="IPR050925">
    <property type="entry name" value="Rhomboid_protease_S54"/>
</dbReference>
<feature type="domain" description="Peptidase S54 rhomboid" evidence="8">
    <location>
        <begin position="39"/>
        <end position="191"/>
    </location>
</feature>
<reference evidence="10" key="1">
    <citation type="journal article" date="2019" name="Int. J. Syst. Evol. Microbiol.">
        <title>The Global Catalogue of Microorganisms (GCM) 10K type strain sequencing project: providing services to taxonomists for standard genome sequencing and annotation.</title>
        <authorList>
            <consortium name="The Broad Institute Genomics Platform"/>
            <consortium name="The Broad Institute Genome Sequencing Center for Infectious Disease"/>
            <person name="Wu L."/>
            <person name="Ma J."/>
        </authorList>
    </citation>
    <scope>NUCLEOTIDE SEQUENCE [LARGE SCALE GENOMIC DNA]</scope>
    <source>
        <strain evidence="10">KCTC 52344</strain>
    </source>
</reference>
<gene>
    <name evidence="9" type="ORF">ACFSR2_21160</name>
</gene>
<keyword evidence="10" id="KW-1185">Reference proteome</keyword>
<protein>
    <submittedName>
        <fullName evidence="9">Rhomboid family intramembrane serine protease</fullName>
        <ecNumber evidence="9">3.4.21.-</ecNumber>
    </submittedName>
</protein>
<accession>A0ABW5JEZ9</accession>
<comment type="similarity">
    <text evidence="2">Belongs to the peptidase S54 family.</text>
</comment>
<evidence type="ECO:0000256" key="7">
    <source>
        <dbReference type="SAM" id="Phobius"/>
    </source>
</evidence>
<evidence type="ECO:0000256" key="4">
    <source>
        <dbReference type="ARBA" id="ARBA00022801"/>
    </source>
</evidence>
<feature type="transmembrane region" description="Helical" evidence="7">
    <location>
        <begin position="178"/>
        <end position="198"/>
    </location>
</feature>
<feature type="transmembrane region" description="Helical" evidence="7">
    <location>
        <begin position="112"/>
        <end position="131"/>
    </location>
</feature>
<dbReference type="RefSeq" id="WP_340233202.1">
    <property type="nucleotide sequence ID" value="NZ_JBBEWC010000001.1"/>
</dbReference>
<evidence type="ECO:0000256" key="2">
    <source>
        <dbReference type="ARBA" id="ARBA00009045"/>
    </source>
</evidence>
<keyword evidence="6 7" id="KW-0472">Membrane</keyword>
<comment type="caution">
    <text evidence="9">The sequence shown here is derived from an EMBL/GenBank/DDBJ whole genome shotgun (WGS) entry which is preliminary data.</text>
</comment>
<comment type="subcellular location">
    <subcellularLocation>
        <location evidence="1">Membrane</location>
        <topology evidence="1">Multi-pass membrane protein</topology>
    </subcellularLocation>
</comment>
<evidence type="ECO:0000313" key="9">
    <source>
        <dbReference type="EMBL" id="MFD2523420.1"/>
    </source>
</evidence>
<keyword evidence="9" id="KW-0645">Protease</keyword>
<evidence type="ECO:0000313" key="10">
    <source>
        <dbReference type="Proteomes" id="UP001597510"/>
    </source>
</evidence>
<proteinExistence type="inferred from homology"/>
<dbReference type="PANTHER" id="PTHR43731">
    <property type="entry name" value="RHOMBOID PROTEASE"/>
    <property type="match status" value="1"/>
</dbReference>
<organism evidence="9 10">
    <name type="scientific">Emticicia soli</name>
    <dbReference type="NCBI Taxonomy" id="2027878"/>
    <lineage>
        <taxon>Bacteria</taxon>
        <taxon>Pseudomonadati</taxon>
        <taxon>Bacteroidota</taxon>
        <taxon>Cytophagia</taxon>
        <taxon>Cytophagales</taxon>
        <taxon>Leadbetterellaceae</taxon>
        <taxon>Emticicia</taxon>
    </lineage>
</organism>
<dbReference type="EC" id="3.4.21.-" evidence="9"/>
<sequence length="206" mass="23382">MSLTVIIIAITVVISIAAFNNSRLMYQYILNPYTAHRRNEWWRLLTSGFLHGDFGHLFFNMFSLYIFGEGIEAYFHALYGAKADFFYLLLYLLGIIVANLPDTFSKKNNSGYNALGASGGVASVVFAFIMLEPTAKMGFIPLPPIIPAWIFGILYLLYSRYMAQKQYDNIGHTAHMWGALWGVVFMIITFPSIVQIFIQKIADSFQ</sequence>
<dbReference type="GO" id="GO:0008233">
    <property type="term" value="F:peptidase activity"/>
    <property type="evidence" value="ECO:0007669"/>
    <property type="project" value="UniProtKB-KW"/>
</dbReference>
<evidence type="ECO:0000256" key="1">
    <source>
        <dbReference type="ARBA" id="ARBA00004141"/>
    </source>
</evidence>
<feature type="transmembrane region" description="Helical" evidence="7">
    <location>
        <begin position="138"/>
        <end position="158"/>
    </location>
</feature>
<keyword evidence="4 9" id="KW-0378">Hydrolase</keyword>
<keyword evidence="5 7" id="KW-1133">Transmembrane helix</keyword>